<feature type="domain" description="CBS" evidence="12">
    <location>
        <begin position="136"/>
        <end position="202"/>
    </location>
</feature>
<dbReference type="InterPro" id="IPR000644">
    <property type="entry name" value="CBS_dom"/>
</dbReference>
<evidence type="ECO:0000256" key="9">
    <source>
        <dbReference type="PROSITE-ProRule" id="PRU01193"/>
    </source>
</evidence>
<feature type="non-terminal residue" evidence="14">
    <location>
        <position position="469"/>
    </location>
</feature>
<proteinExistence type="inferred from homology"/>
<evidence type="ECO:0000259" key="11">
    <source>
        <dbReference type="PROSITE" id="PS50042"/>
    </source>
</evidence>
<evidence type="ECO:0000256" key="7">
    <source>
        <dbReference type="ARBA" id="ARBA00023136"/>
    </source>
</evidence>
<dbReference type="CDD" id="cd04590">
    <property type="entry name" value="CBS_pair_CorC_HlyC_assoc"/>
    <property type="match status" value="1"/>
</dbReference>
<dbReference type="InterPro" id="IPR000595">
    <property type="entry name" value="cNMP-bd_dom"/>
</dbReference>
<dbReference type="Pfam" id="PF00571">
    <property type="entry name" value="CBS"/>
    <property type="match status" value="1"/>
</dbReference>
<sequence length="469" mass="53615">MLLTFPASYPVRKLLDCVLGQEIGTVYNREKLLEMLRVTDPYNDLVKEELNIIQGALELRTKTVEDVMTPLRDCFMITGDAILDFNTMSEIMESGYTRIPVFEGERSNIVDLLFVKDLAFVDPDDSTPLKTITKFYNHPLHFVFNDTKLDAMLEEFKKGKSHLAIVQRVNNEGEGDPFYEVLGIVTLEDVIEEIIKSEILDETDLYTDNRTKKKVTHRERKQDFSAFKPTDSEMKVKISPQLMLATHRFLATEVEPFSTVHMSEKILLRLLKHPNVIQELKFDEKNKKSPEHYLYHRNKPVDYFILILQGKVEVEAGKEGMKFEAGAFSYYGMMALTALPENKSPPRTCGLNHSDSLNRSDRIDAITPTMGSSNNQLNSFLQAYVPDYSVRAVTDLQYVKVTRQQYQNALMASRIDKTPQSSDSENIKIELTLTELRDGLPDETANLLNEQNCVAHNKSNHSMHNEGSI</sequence>
<gene>
    <name evidence="14" type="primary">Cnnm2_2</name>
    <name evidence="14" type="ORF">GTO92_0012451</name>
</gene>
<comment type="subcellular location">
    <subcellularLocation>
        <location evidence="10">Cell membrane</location>
        <topology evidence="10">Multi-pass membrane protein</topology>
    </subcellularLocation>
    <subcellularLocation>
        <location evidence="1">Membrane</location>
        <topology evidence="1">Multi-pass membrane protein</topology>
    </subcellularLocation>
</comment>
<dbReference type="PROSITE" id="PS51846">
    <property type="entry name" value="CNNM"/>
    <property type="match status" value="1"/>
</dbReference>
<evidence type="ECO:0000259" key="12">
    <source>
        <dbReference type="PROSITE" id="PS51371"/>
    </source>
</evidence>
<accession>A0ABS2YZ18</accession>
<organism evidence="14 15">
    <name type="scientific">Polypterus senegalus</name>
    <name type="common">Senegal bichir</name>
    <dbReference type="NCBI Taxonomy" id="55291"/>
    <lineage>
        <taxon>Eukaryota</taxon>
        <taxon>Metazoa</taxon>
        <taxon>Chordata</taxon>
        <taxon>Craniata</taxon>
        <taxon>Vertebrata</taxon>
        <taxon>Euteleostomi</taxon>
        <taxon>Actinopterygii</taxon>
        <taxon>Polypteriformes</taxon>
        <taxon>Polypteridae</taxon>
        <taxon>Polypterus</taxon>
    </lineage>
</organism>
<dbReference type="PROSITE" id="PS51371">
    <property type="entry name" value="CBS"/>
    <property type="match status" value="1"/>
</dbReference>
<evidence type="ECO:0000256" key="4">
    <source>
        <dbReference type="ARBA" id="ARBA00022737"/>
    </source>
</evidence>
<dbReference type="Gene3D" id="3.10.580.10">
    <property type="entry name" value="CBS-domain"/>
    <property type="match status" value="1"/>
</dbReference>
<evidence type="ECO:0000313" key="14">
    <source>
        <dbReference type="EMBL" id="MBN3291454.1"/>
    </source>
</evidence>
<keyword evidence="15" id="KW-1185">Reference proteome</keyword>
<keyword evidence="5 9" id="KW-1133">Transmembrane helix</keyword>
<name>A0ABS2YZ18_POLSE</name>
<keyword evidence="6 8" id="KW-0129">CBS domain</keyword>
<dbReference type="InterPro" id="IPR044751">
    <property type="entry name" value="Ion_transp-like_CBS"/>
</dbReference>
<evidence type="ECO:0000256" key="2">
    <source>
        <dbReference type="ARBA" id="ARBA00010484"/>
    </source>
</evidence>
<feature type="non-terminal residue" evidence="14">
    <location>
        <position position="1"/>
    </location>
</feature>
<evidence type="ECO:0000256" key="6">
    <source>
        <dbReference type="ARBA" id="ARBA00023122"/>
    </source>
</evidence>
<comment type="similarity">
    <text evidence="2 10">Belongs to the ACDP family.</text>
</comment>
<feature type="domain" description="Cyclic nucleotide-binding" evidence="11">
    <location>
        <begin position="275"/>
        <end position="348"/>
    </location>
</feature>
<dbReference type="Pfam" id="PF25562">
    <property type="entry name" value="CNBH_CNNM2_C"/>
    <property type="match status" value="1"/>
</dbReference>
<dbReference type="Proteomes" id="UP001166052">
    <property type="component" value="Unassembled WGS sequence"/>
</dbReference>
<comment type="function">
    <text evidence="10">Metal transporter.</text>
</comment>
<dbReference type="EMBL" id="JAAWVN010012907">
    <property type="protein sequence ID" value="MBN3291454.1"/>
    <property type="molecule type" value="Genomic_DNA"/>
</dbReference>
<dbReference type="Gene3D" id="2.60.120.10">
    <property type="entry name" value="Jelly Rolls"/>
    <property type="match status" value="1"/>
</dbReference>
<evidence type="ECO:0000259" key="13">
    <source>
        <dbReference type="PROSITE" id="PS51846"/>
    </source>
</evidence>
<dbReference type="PANTHER" id="PTHR12064:SF22">
    <property type="entry name" value="METAL TRANSPORTER CNNM2"/>
    <property type="match status" value="1"/>
</dbReference>
<evidence type="ECO:0000256" key="5">
    <source>
        <dbReference type="ARBA" id="ARBA00022989"/>
    </source>
</evidence>
<feature type="domain" description="CNNM transmembrane" evidence="13">
    <location>
        <begin position="1"/>
        <end position="49"/>
    </location>
</feature>
<evidence type="ECO:0000313" key="15">
    <source>
        <dbReference type="Proteomes" id="UP001166052"/>
    </source>
</evidence>
<evidence type="ECO:0000256" key="3">
    <source>
        <dbReference type="ARBA" id="ARBA00022692"/>
    </source>
</evidence>
<evidence type="ECO:0000256" key="8">
    <source>
        <dbReference type="PROSITE-ProRule" id="PRU00703"/>
    </source>
</evidence>
<keyword evidence="4" id="KW-0677">Repeat</keyword>
<dbReference type="InterPro" id="IPR045095">
    <property type="entry name" value="ACDP"/>
</dbReference>
<dbReference type="PANTHER" id="PTHR12064">
    <property type="entry name" value="METAL TRANSPORTER CNNM"/>
    <property type="match status" value="1"/>
</dbReference>
<protein>
    <recommendedName>
        <fullName evidence="10">Metal transporter</fullName>
    </recommendedName>
</protein>
<dbReference type="SUPFAM" id="SSF54631">
    <property type="entry name" value="CBS-domain pair"/>
    <property type="match status" value="1"/>
</dbReference>
<evidence type="ECO:0000256" key="1">
    <source>
        <dbReference type="ARBA" id="ARBA00004141"/>
    </source>
</evidence>
<dbReference type="InterPro" id="IPR014710">
    <property type="entry name" value="RmlC-like_jellyroll"/>
</dbReference>
<dbReference type="InterPro" id="IPR002550">
    <property type="entry name" value="CNNM"/>
</dbReference>
<dbReference type="PROSITE" id="PS50042">
    <property type="entry name" value="CNMP_BINDING_3"/>
    <property type="match status" value="1"/>
</dbReference>
<dbReference type="SUPFAM" id="SSF51206">
    <property type="entry name" value="cAMP-binding domain-like"/>
    <property type="match status" value="1"/>
</dbReference>
<keyword evidence="3 9" id="KW-0812">Transmembrane</keyword>
<keyword evidence="7 9" id="KW-0472">Membrane</keyword>
<dbReference type="InterPro" id="IPR018490">
    <property type="entry name" value="cNMP-bd_dom_sf"/>
</dbReference>
<dbReference type="InterPro" id="IPR046342">
    <property type="entry name" value="CBS_dom_sf"/>
</dbReference>
<reference evidence="14" key="1">
    <citation type="journal article" date="2021" name="Cell">
        <title>Tracing the genetic footprints of vertebrate landing in non-teleost ray-finned fishes.</title>
        <authorList>
            <person name="Bi X."/>
            <person name="Wang K."/>
            <person name="Yang L."/>
            <person name="Pan H."/>
            <person name="Jiang H."/>
            <person name="Wei Q."/>
            <person name="Fang M."/>
            <person name="Yu H."/>
            <person name="Zhu C."/>
            <person name="Cai Y."/>
            <person name="He Y."/>
            <person name="Gan X."/>
            <person name="Zeng H."/>
            <person name="Yu D."/>
            <person name="Zhu Y."/>
            <person name="Jiang H."/>
            <person name="Qiu Q."/>
            <person name="Yang H."/>
            <person name="Zhang Y.E."/>
            <person name="Wang W."/>
            <person name="Zhu M."/>
            <person name="He S."/>
            <person name="Zhang G."/>
        </authorList>
    </citation>
    <scope>NUCLEOTIDE SEQUENCE</scope>
    <source>
        <strain evidence="14">Bchr_001</strain>
    </source>
</reference>
<comment type="caution">
    <text evidence="14">The sequence shown here is derived from an EMBL/GenBank/DDBJ whole genome shotgun (WGS) entry which is preliminary data.</text>
</comment>
<evidence type="ECO:0000256" key="10">
    <source>
        <dbReference type="RuleBase" id="RU369091"/>
    </source>
</evidence>